<keyword evidence="1" id="KW-0732">Signal</keyword>
<dbReference type="PANTHER" id="PTHR17630:SF44">
    <property type="entry name" value="PROTEIN AIM2"/>
    <property type="match status" value="1"/>
</dbReference>
<dbReference type="GO" id="GO:0016787">
    <property type="term" value="F:hydrolase activity"/>
    <property type="evidence" value="ECO:0007669"/>
    <property type="project" value="UniProtKB-KW"/>
</dbReference>
<dbReference type="Pfam" id="PF01738">
    <property type="entry name" value="DLH"/>
    <property type="match status" value="1"/>
</dbReference>
<keyword evidence="3" id="KW-0378">Hydrolase</keyword>
<evidence type="ECO:0000313" key="4">
    <source>
        <dbReference type="Proteomes" id="UP001187682"/>
    </source>
</evidence>
<dbReference type="EMBL" id="ONZQ02000006">
    <property type="protein sequence ID" value="SPO02104.1"/>
    <property type="molecule type" value="Genomic_DNA"/>
</dbReference>
<comment type="caution">
    <text evidence="3">The sequence shown here is derived from an EMBL/GenBank/DDBJ whole genome shotgun (WGS) entry which is preliminary data.</text>
</comment>
<dbReference type="InterPro" id="IPR029058">
    <property type="entry name" value="AB_hydrolase_fold"/>
</dbReference>
<name>A0AAE8MYI8_9PEZI</name>
<gene>
    <name evidence="3" type="ORF">DNG_04777</name>
</gene>
<evidence type="ECO:0000259" key="2">
    <source>
        <dbReference type="Pfam" id="PF01738"/>
    </source>
</evidence>
<dbReference type="Gene3D" id="3.40.50.1820">
    <property type="entry name" value="alpha/beta hydrolase"/>
    <property type="match status" value="1"/>
</dbReference>
<dbReference type="InterPro" id="IPR002925">
    <property type="entry name" value="Dienelactn_hydro"/>
</dbReference>
<keyword evidence="4" id="KW-1185">Reference proteome</keyword>
<reference evidence="3" key="1">
    <citation type="submission" date="2018-03" db="EMBL/GenBank/DDBJ databases">
        <authorList>
            <person name="Guldener U."/>
        </authorList>
    </citation>
    <scope>NUCLEOTIDE SEQUENCE</scope>
</reference>
<proteinExistence type="predicted"/>
<evidence type="ECO:0000313" key="3">
    <source>
        <dbReference type="EMBL" id="SPO02104.1"/>
    </source>
</evidence>
<evidence type="ECO:0000256" key="1">
    <source>
        <dbReference type="SAM" id="SignalP"/>
    </source>
</evidence>
<dbReference type="Proteomes" id="UP001187682">
    <property type="component" value="Unassembled WGS sequence"/>
</dbReference>
<feature type="signal peptide" evidence="1">
    <location>
        <begin position="1"/>
        <end position="18"/>
    </location>
</feature>
<dbReference type="PANTHER" id="PTHR17630">
    <property type="entry name" value="DIENELACTONE HYDROLASE"/>
    <property type="match status" value="1"/>
</dbReference>
<accession>A0AAE8MYI8</accession>
<feature type="chain" id="PRO_5042232703" evidence="1">
    <location>
        <begin position="19"/>
        <end position="252"/>
    </location>
</feature>
<organism evidence="3 4">
    <name type="scientific">Cephalotrichum gorgonifer</name>
    <dbReference type="NCBI Taxonomy" id="2041049"/>
    <lineage>
        <taxon>Eukaryota</taxon>
        <taxon>Fungi</taxon>
        <taxon>Dikarya</taxon>
        <taxon>Ascomycota</taxon>
        <taxon>Pezizomycotina</taxon>
        <taxon>Sordariomycetes</taxon>
        <taxon>Hypocreomycetidae</taxon>
        <taxon>Microascales</taxon>
        <taxon>Microascaceae</taxon>
        <taxon>Cephalotrichum</taxon>
    </lineage>
</organism>
<dbReference type="SUPFAM" id="SSF53474">
    <property type="entry name" value="alpha/beta-Hydrolases"/>
    <property type="match status" value="1"/>
</dbReference>
<sequence>MAILRFLWALYAAKSVLAATCDTSIIRHEGKTIGEEITYENLTIYVSEAKKSTTTAVLYLTDVFGIQLPENKLLADSFARAGYLTITPDLFAGEPAPADLNEPGWSLDDFLAANGEEVIDGRIATAVKYAKEELGIEKFGVTGYCFGGRYAFRAGGDALFAAHPSMLGDEDIAGAAGVPVSIAAAETDSLLSPERRAEIETLLRNSGSAYQLSLYSGTSHGFAVRANVSDPQQKFGKESAFLQAVRWFDTLL</sequence>
<feature type="domain" description="Dienelactone hydrolase" evidence="2">
    <location>
        <begin position="45"/>
        <end position="250"/>
    </location>
</feature>
<dbReference type="AlphaFoldDB" id="A0AAE8MYI8"/>
<protein>
    <submittedName>
        <fullName evidence="3">Related to dienelactone hydrolase family protein</fullName>
    </submittedName>
</protein>